<dbReference type="SUPFAM" id="SSF102645">
    <property type="entry name" value="CoaB-like"/>
    <property type="match status" value="1"/>
</dbReference>
<sequence>MSYAITSRKTHLELIFVYMLIFLLLLLHRQNIRSNLQKVLWICDSTRCLKCFWCCEKTGLLQHFAFHSRLVHLFMLQHKKKQLWQLESGFCESNLEFSLRLTFTRKQLETDPDILLQKAAMAMRKYGMHVVVANELATYKKEVSVVTGGEKTRVCSHGQDHDLEEELIDLLVARHSDHIKKSSGIDMN</sequence>
<feature type="transmembrane region" description="Helical" evidence="1">
    <location>
        <begin position="12"/>
        <end position="28"/>
    </location>
</feature>
<protein>
    <recommendedName>
        <fullName evidence="4">DNA/pantothenate metabolism flavoprotein C-terminal domain-containing protein</fullName>
    </recommendedName>
</protein>
<evidence type="ECO:0008006" key="4">
    <source>
        <dbReference type="Google" id="ProtNLM"/>
    </source>
</evidence>
<evidence type="ECO:0000256" key="1">
    <source>
        <dbReference type="SAM" id="Phobius"/>
    </source>
</evidence>
<gene>
    <name evidence="2" type="ORF">B296_00011778</name>
</gene>
<reference evidence="2 3" key="1">
    <citation type="journal article" date="2014" name="Agronomy (Basel)">
        <title>A Draft Genome Sequence for Ensete ventricosum, the Drought-Tolerant Tree Against Hunger.</title>
        <authorList>
            <person name="Harrison J."/>
            <person name="Moore K.A."/>
            <person name="Paszkiewicz K."/>
            <person name="Jones T."/>
            <person name="Grant M."/>
            <person name="Ambacheew D."/>
            <person name="Muzemil S."/>
            <person name="Studholme D.J."/>
        </authorList>
    </citation>
    <scope>NUCLEOTIDE SEQUENCE [LARGE SCALE GENOMIC DNA]</scope>
</reference>
<accession>A0A427A2H0</accession>
<organism evidence="2 3">
    <name type="scientific">Ensete ventricosum</name>
    <name type="common">Abyssinian banana</name>
    <name type="synonym">Musa ensete</name>
    <dbReference type="NCBI Taxonomy" id="4639"/>
    <lineage>
        <taxon>Eukaryota</taxon>
        <taxon>Viridiplantae</taxon>
        <taxon>Streptophyta</taxon>
        <taxon>Embryophyta</taxon>
        <taxon>Tracheophyta</taxon>
        <taxon>Spermatophyta</taxon>
        <taxon>Magnoliopsida</taxon>
        <taxon>Liliopsida</taxon>
        <taxon>Zingiberales</taxon>
        <taxon>Musaceae</taxon>
        <taxon>Ensete</taxon>
    </lineage>
</organism>
<proteinExistence type="predicted"/>
<dbReference type="Gene3D" id="3.40.50.10300">
    <property type="entry name" value="CoaB-like"/>
    <property type="match status" value="1"/>
</dbReference>
<dbReference type="Proteomes" id="UP000287651">
    <property type="component" value="Unassembled WGS sequence"/>
</dbReference>
<dbReference type="EMBL" id="AMZH03004037">
    <property type="protein sequence ID" value="RRT70391.1"/>
    <property type="molecule type" value="Genomic_DNA"/>
</dbReference>
<evidence type="ECO:0000313" key="2">
    <source>
        <dbReference type="EMBL" id="RRT70391.1"/>
    </source>
</evidence>
<keyword evidence="1" id="KW-1133">Transmembrane helix</keyword>
<dbReference type="AlphaFoldDB" id="A0A427A2H0"/>
<keyword evidence="1" id="KW-0472">Membrane</keyword>
<comment type="caution">
    <text evidence="2">The sequence shown here is derived from an EMBL/GenBank/DDBJ whole genome shotgun (WGS) entry which is preliminary data.</text>
</comment>
<dbReference type="InterPro" id="IPR035929">
    <property type="entry name" value="CoaB-like_sf"/>
</dbReference>
<evidence type="ECO:0000313" key="3">
    <source>
        <dbReference type="Proteomes" id="UP000287651"/>
    </source>
</evidence>
<name>A0A427A2H0_ENSVE</name>
<keyword evidence="1" id="KW-0812">Transmembrane</keyword>